<dbReference type="SUPFAM" id="SSF48403">
    <property type="entry name" value="Ankyrin repeat"/>
    <property type="match status" value="1"/>
</dbReference>
<dbReference type="InterPro" id="IPR036770">
    <property type="entry name" value="Ankyrin_rpt-contain_sf"/>
</dbReference>
<dbReference type="Pfam" id="PF12796">
    <property type="entry name" value="Ank_2"/>
    <property type="match status" value="1"/>
</dbReference>
<evidence type="ECO:0000313" key="5">
    <source>
        <dbReference type="EMBL" id="CAD8953506.1"/>
    </source>
</evidence>
<evidence type="ECO:0000256" key="3">
    <source>
        <dbReference type="PROSITE-ProRule" id="PRU00023"/>
    </source>
</evidence>
<feature type="region of interest" description="Disordered" evidence="4">
    <location>
        <begin position="128"/>
        <end position="150"/>
    </location>
</feature>
<dbReference type="PROSITE" id="PS50088">
    <property type="entry name" value="ANK_REPEAT"/>
    <property type="match status" value="1"/>
</dbReference>
<protein>
    <submittedName>
        <fullName evidence="5">Uncharacterized protein</fullName>
    </submittedName>
</protein>
<dbReference type="GO" id="GO:0005634">
    <property type="term" value="C:nucleus"/>
    <property type="evidence" value="ECO:0007669"/>
    <property type="project" value="TreeGrafter"/>
</dbReference>
<evidence type="ECO:0000256" key="2">
    <source>
        <dbReference type="ARBA" id="ARBA00023043"/>
    </source>
</evidence>
<evidence type="ECO:0000256" key="4">
    <source>
        <dbReference type="SAM" id="MobiDB-lite"/>
    </source>
</evidence>
<reference evidence="5" key="1">
    <citation type="submission" date="2021-01" db="EMBL/GenBank/DDBJ databases">
        <authorList>
            <person name="Corre E."/>
            <person name="Pelletier E."/>
            <person name="Niang G."/>
            <person name="Scheremetjew M."/>
            <person name="Finn R."/>
            <person name="Kale V."/>
            <person name="Holt S."/>
            <person name="Cochrane G."/>
            <person name="Meng A."/>
            <person name="Brown T."/>
            <person name="Cohen L."/>
        </authorList>
    </citation>
    <scope>NUCLEOTIDE SEQUENCE</scope>
    <source>
        <strain evidence="5">CCMP644</strain>
    </source>
</reference>
<gene>
    <name evidence="5" type="ORF">HAND00432_LOCUS8043</name>
</gene>
<keyword evidence="1" id="KW-0677">Repeat</keyword>
<dbReference type="PANTHER" id="PTHR24201:SF14">
    <property type="entry name" value="CYCLIN-DEPENDENT KINASE 4 INHIBITOR C-LIKE"/>
    <property type="match status" value="1"/>
</dbReference>
<keyword evidence="2 3" id="KW-0040">ANK repeat</keyword>
<dbReference type="AlphaFoldDB" id="A0A6T8I1U8"/>
<dbReference type="InterPro" id="IPR050776">
    <property type="entry name" value="Ank_Repeat/CDKN_Inhibitor"/>
</dbReference>
<dbReference type="InterPro" id="IPR002110">
    <property type="entry name" value="Ankyrin_rpt"/>
</dbReference>
<name>A0A6T8I1U8_HEMAN</name>
<sequence>MGADMSVERGCCGGCLQKQGRTEISRIDTLPVVKVSENREKFCRSVAEEGKIETLKSLLLLKKTFNMDAQDALGETPLHKAARSGRLTACQLLIENGADRTVQNGKGQTALDLARAGPDNNEVADYLASAPEVPQDRGRMRGIPSARPSA</sequence>
<evidence type="ECO:0000256" key="1">
    <source>
        <dbReference type="ARBA" id="ARBA00022737"/>
    </source>
</evidence>
<accession>A0A6T8I1U8</accession>
<dbReference type="Gene3D" id="1.25.40.20">
    <property type="entry name" value="Ankyrin repeat-containing domain"/>
    <property type="match status" value="1"/>
</dbReference>
<dbReference type="PROSITE" id="PS50297">
    <property type="entry name" value="ANK_REP_REGION"/>
    <property type="match status" value="1"/>
</dbReference>
<dbReference type="PANTHER" id="PTHR24201">
    <property type="entry name" value="ANK_REP_REGION DOMAIN-CONTAINING PROTEIN"/>
    <property type="match status" value="1"/>
</dbReference>
<proteinExistence type="predicted"/>
<dbReference type="SMART" id="SM00248">
    <property type="entry name" value="ANK"/>
    <property type="match status" value="2"/>
</dbReference>
<feature type="repeat" description="ANK" evidence="3">
    <location>
        <begin position="73"/>
        <end position="105"/>
    </location>
</feature>
<organism evidence="5">
    <name type="scientific">Hemiselmis andersenii</name>
    <name type="common">Cryptophyte alga</name>
    <dbReference type="NCBI Taxonomy" id="464988"/>
    <lineage>
        <taxon>Eukaryota</taxon>
        <taxon>Cryptophyceae</taxon>
        <taxon>Cryptomonadales</taxon>
        <taxon>Hemiselmidaceae</taxon>
        <taxon>Hemiselmis</taxon>
    </lineage>
</organism>
<dbReference type="EMBL" id="HBFX01013441">
    <property type="protein sequence ID" value="CAD8953506.1"/>
    <property type="molecule type" value="Transcribed_RNA"/>
</dbReference>